<proteinExistence type="predicted"/>
<name>A0A3P7K3K6_STRVU</name>
<dbReference type="OrthoDB" id="10424649at2759"/>
<dbReference type="Proteomes" id="UP000270094">
    <property type="component" value="Unassembled WGS sequence"/>
</dbReference>
<evidence type="ECO:0000313" key="3">
    <source>
        <dbReference type="Proteomes" id="UP000270094"/>
    </source>
</evidence>
<reference evidence="2 3" key="1">
    <citation type="submission" date="2018-11" db="EMBL/GenBank/DDBJ databases">
        <authorList>
            <consortium name="Pathogen Informatics"/>
        </authorList>
    </citation>
    <scope>NUCLEOTIDE SEQUENCE [LARGE SCALE GENOMIC DNA]</scope>
</reference>
<evidence type="ECO:0000256" key="1">
    <source>
        <dbReference type="SAM" id="MobiDB-lite"/>
    </source>
</evidence>
<sequence length="131" mass="14410">MSGGVAAASPGNDVPGPSNSRSDFMGMSPREVPIPQQPEHRLSRIECIHSTLQGLYEEWETRKKAIFNVEYTNPSLLCSSSSDPVSCLELGGLGERRHLTVVLPWLQVNVCCGFEYSLASLKAELFDSLKR</sequence>
<evidence type="ECO:0000313" key="2">
    <source>
        <dbReference type="EMBL" id="VDM85924.1"/>
    </source>
</evidence>
<feature type="region of interest" description="Disordered" evidence="1">
    <location>
        <begin position="1"/>
        <end position="37"/>
    </location>
</feature>
<gene>
    <name evidence="2" type="ORF">SVUK_LOCUS20922</name>
</gene>
<organism evidence="2 3">
    <name type="scientific">Strongylus vulgaris</name>
    <name type="common">Blood worm</name>
    <dbReference type="NCBI Taxonomy" id="40348"/>
    <lineage>
        <taxon>Eukaryota</taxon>
        <taxon>Metazoa</taxon>
        <taxon>Ecdysozoa</taxon>
        <taxon>Nematoda</taxon>
        <taxon>Chromadorea</taxon>
        <taxon>Rhabditida</taxon>
        <taxon>Rhabditina</taxon>
        <taxon>Rhabditomorpha</taxon>
        <taxon>Strongyloidea</taxon>
        <taxon>Strongylidae</taxon>
        <taxon>Strongylus</taxon>
    </lineage>
</organism>
<accession>A0A3P7K3K6</accession>
<dbReference type="EMBL" id="UYYB01147278">
    <property type="protein sequence ID" value="VDM85924.1"/>
    <property type="molecule type" value="Genomic_DNA"/>
</dbReference>
<protein>
    <submittedName>
        <fullName evidence="2">Uncharacterized protein</fullName>
    </submittedName>
</protein>
<keyword evidence="3" id="KW-1185">Reference proteome</keyword>
<dbReference type="AlphaFoldDB" id="A0A3P7K3K6"/>